<sequence>MLSQGWKDVLRPIRDGLRDLFPSPDQGPTPAERLRQRRLHALDGFTYFDDFDQLAAWNPQDADPVQKANTPLLPRTRAPRESKSKVLLCHDMSGNYHAYESCQSRGVEQEEYHCEYLQFVDCFVYFSHKLVCVPPPLWTNSLHRNGVKVLGTLLVERQTRGLDRLLDKSRMETEEHYAFASLLAKVADVYGFDGWLVNIEKKFSIDAWELSSLLAFLRQLKRQMGEEKQLIWYDALTADNRVEYQNGLTEGNVPFAQACGSLLTNYSWTYEGASSSKGVATRHQIDTSCIYFGIDTWAQNSTHGLSKRVTYPEDGGGGTKTGIAVKDLSGLGFSTGIFAPAWTYEHFPGHGAAMERCMWEGDALSDDITCGCRSASQHPTNTDNPITSSACWYPAGSPTFFYTNFSRAFASHDPALNEIYRTKRLHAQLGSQSILP</sequence>
<evidence type="ECO:0000313" key="2">
    <source>
        <dbReference type="EMBL" id="KAF2084673.1"/>
    </source>
</evidence>
<dbReference type="OrthoDB" id="284473at2759"/>
<dbReference type="Proteomes" id="UP000799776">
    <property type="component" value="Unassembled WGS sequence"/>
</dbReference>
<accession>A0A9P4LX60</accession>
<organism evidence="2 3">
    <name type="scientific">Saccharata proteae CBS 121410</name>
    <dbReference type="NCBI Taxonomy" id="1314787"/>
    <lineage>
        <taxon>Eukaryota</taxon>
        <taxon>Fungi</taxon>
        <taxon>Dikarya</taxon>
        <taxon>Ascomycota</taxon>
        <taxon>Pezizomycotina</taxon>
        <taxon>Dothideomycetes</taxon>
        <taxon>Dothideomycetes incertae sedis</taxon>
        <taxon>Botryosphaeriales</taxon>
        <taxon>Saccharataceae</taxon>
        <taxon>Saccharata</taxon>
    </lineage>
</organism>
<keyword evidence="2" id="KW-0378">Hydrolase</keyword>
<evidence type="ECO:0000259" key="1">
    <source>
        <dbReference type="Pfam" id="PF03644"/>
    </source>
</evidence>
<dbReference type="GO" id="GO:0033925">
    <property type="term" value="F:mannosyl-glycoprotein endo-beta-N-acetylglucosaminidase activity"/>
    <property type="evidence" value="ECO:0007669"/>
    <property type="project" value="UniProtKB-EC"/>
</dbReference>
<dbReference type="GO" id="GO:0005829">
    <property type="term" value="C:cytosol"/>
    <property type="evidence" value="ECO:0007669"/>
    <property type="project" value="UniProtKB-SubCell"/>
</dbReference>
<dbReference type="PANTHER" id="PTHR13246">
    <property type="entry name" value="ENDO BETA N-ACETYLGLUCOSAMINIDASE"/>
    <property type="match status" value="1"/>
</dbReference>
<dbReference type="InterPro" id="IPR005201">
    <property type="entry name" value="TIM_ENGase"/>
</dbReference>
<proteinExistence type="predicted"/>
<name>A0A9P4LX60_9PEZI</name>
<dbReference type="Pfam" id="PF03644">
    <property type="entry name" value="Glyco_hydro_85"/>
    <property type="match status" value="1"/>
</dbReference>
<dbReference type="AlphaFoldDB" id="A0A9P4LX60"/>
<protein>
    <submittedName>
        <fullName evidence="2">Glycoside hydrolase family 85 protein</fullName>
    </submittedName>
</protein>
<dbReference type="Gene3D" id="3.20.20.80">
    <property type="entry name" value="Glycosidases"/>
    <property type="match status" value="1"/>
</dbReference>
<dbReference type="PANTHER" id="PTHR13246:SF1">
    <property type="entry name" value="CYTOSOLIC ENDO-BETA-N-ACETYLGLUCOSAMINIDASE"/>
    <property type="match status" value="1"/>
</dbReference>
<gene>
    <name evidence="2" type="ORF">K490DRAFT_48434</name>
</gene>
<dbReference type="InterPro" id="IPR032979">
    <property type="entry name" value="ENGase"/>
</dbReference>
<feature type="domain" description="Cytosolic endo-beta-N-acetylglucosaminidase TIM barrel" evidence="1">
    <location>
        <begin position="102"/>
        <end position="411"/>
    </location>
</feature>
<keyword evidence="3" id="KW-1185">Reference proteome</keyword>
<reference evidence="2" key="1">
    <citation type="journal article" date="2020" name="Stud. Mycol.">
        <title>101 Dothideomycetes genomes: a test case for predicting lifestyles and emergence of pathogens.</title>
        <authorList>
            <person name="Haridas S."/>
            <person name="Albert R."/>
            <person name="Binder M."/>
            <person name="Bloem J."/>
            <person name="Labutti K."/>
            <person name="Salamov A."/>
            <person name="Andreopoulos B."/>
            <person name="Baker S."/>
            <person name="Barry K."/>
            <person name="Bills G."/>
            <person name="Bluhm B."/>
            <person name="Cannon C."/>
            <person name="Castanera R."/>
            <person name="Culley D."/>
            <person name="Daum C."/>
            <person name="Ezra D."/>
            <person name="Gonzalez J."/>
            <person name="Henrissat B."/>
            <person name="Kuo A."/>
            <person name="Liang C."/>
            <person name="Lipzen A."/>
            <person name="Lutzoni F."/>
            <person name="Magnuson J."/>
            <person name="Mondo S."/>
            <person name="Nolan M."/>
            <person name="Ohm R."/>
            <person name="Pangilinan J."/>
            <person name="Park H.-J."/>
            <person name="Ramirez L."/>
            <person name="Alfaro M."/>
            <person name="Sun H."/>
            <person name="Tritt A."/>
            <person name="Yoshinaga Y."/>
            <person name="Zwiers L.-H."/>
            <person name="Turgeon B."/>
            <person name="Goodwin S."/>
            <person name="Spatafora J."/>
            <person name="Crous P."/>
            <person name="Grigoriev I."/>
        </authorList>
    </citation>
    <scope>NUCLEOTIDE SEQUENCE</scope>
    <source>
        <strain evidence="2">CBS 121410</strain>
    </source>
</reference>
<comment type="caution">
    <text evidence="2">The sequence shown here is derived from an EMBL/GenBank/DDBJ whole genome shotgun (WGS) entry which is preliminary data.</text>
</comment>
<dbReference type="EMBL" id="ML978738">
    <property type="protein sequence ID" value="KAF2084673.1"/>
    <property type="molecule type" value="Genomic_DNA"/>
</dbReference>
<evidence type="ECO:0000313" key="3">
    <source>
        <dbReference type="Proteomes" id="UP000799776"/>
    </source>
</evidence>
<feature type="non-terminal residue" evidence="2">
    <location>
        <position position="436"/>
    </location>
</feature>